<dbReference type="GO" id="GO:0009435">
    <property type="term" value="P:NAD+ biosynthetic process"/>
    <property type="evidence" value="ECO:0007669"/>
    <property type="project" value="UniProtKB-UniPathway"/>
</dbReference>
<evidence type="ECO:0000256" key="3">
    <source>
        <dbReference type="ARBA" id="ARBA00022741"/>
    </source>
</evidence>
<dbReference type="InterPro" id="IPR022310">
    <property type="entry name" value="NAD/GMP_synthase"/>
</dbReference>
<evidence type="ECO:0000313" key="10">
    <source>
        <dbReference type="Proteomes" id="UP000011669"/>
    </source>
</evidence>
<dbReference type="Gene3D" id="3.40.50.620">
    <property type="entry name" value="HUPs"/>
    <property type="match status" value="1"/>
</dbReference>
<dbReference type="InParanoid" id="M0MQE7"/>
<comment type="similarity">
    <text evidence="6">Belongs to the NAD synthetase family.</text>
</comment>
<keyword evidence="4 6" id="KW-0067">ATP-binding</keyword>
<dbReference type="GO" id="GO:0003952">
    <property type="term" value="F:NAD+ synthase (glutamine-hydrolyzing) activity"/>
    <property type="evidence" value="ECO:0007669"/>
    <property type="project" value="InterPro"/>
</dbReference>
<feature type="domain" description="NAD/GMP synthase" evidence="8">
    <location>
        <begin position="4"/>
        <end position="239"/>
    </location>
</feature>
<evidence type="ECO:0000256" key="5">
    <source>
        <dbReference type="ARBA" id="ARBA00023027"/>
    </source>
</evidence>
<comment type="catalytic activity">
    <reaction evidence="7">
        <text>deamido-NAD(+) + NH4(+) + ATP = AMP + diphosphate + NAD(+) + H(+)</text>
        <dbReference type="Rhea" id="RHEA:21188"/>
        <dbReference type="ChEBI" id="CHEBI:15378"/>
        <dbReference type="ChEBI" id="CHEBI:28938"/>
        <dbReference type="ChEBI" id="CHEBI:30616"/>
        <dbReference type="ChEBI" id="CHEBI:33019"/>
        <dbReference type="ChEBI" id="CHEBI:57540"/>
        <dbReference type="ChEBI" id="CHEBI:58437"/>
        <dbReference type="ChEBI" id="CHEBI:456215"/>
        <dbReference type="EC" id="6.3.1.5"/>
    </reaction>
</comment>
<dbReference type="GO" id="GO:0005524">
    <property type="term" value="F:ATP binding"/>
    <property type="evidence" value="ECO:0007669"/>
    <property type="project" value="UniProtKB-KW"/>
</dbReference>
<proteinExistence type="inferred from homology"/>
<reference evidence="9 10" key="1">
    <citation type="journal article" date="2014" name="PLoS Genet.">
        <title>Phylogenetically driven sequencing of extremely halophilic archaea reveals strategies for static and dynamic osmo-response.</title>
        <authorList>
            <person name="Becker E.A."/>
            <person name="Seitzer P.M."/>
            <person name="Tritt A."/>
            <person name="Larsen D."/>
            <person name="Krusor M."/>
            <person name="Yao A.I."/>
            <person name="Wu D."/>
            <person name="Madern D."/>
            <person name="Eisen J.A."/>
            <person name="Darling A.E."/>
            <person name="Facciotti M.T."/>
        </authorList>
    </citation>
    <scope>NUCLEOTIDE SEQUENCE [LARGE SCALE GENOMIC DNA]</scope>
    <source>
        <strain evidence="9 10">DSM 5350</strain>
    </source>
</reference>
<keyword evidence="10" id="KW-1185">Reference proteome</keyword>
<dbReference type="NCBIfam" id="NF010587">
    <property type="entry name" value="PRK13980.1"/>
    <property type="match status" value="1"/>
</dbReference>
<dbReference type="EC" id="6.3.1.5" evidence="7"/>
<evidence type="ECO:0000256" key="6">
    <source>
        <dbReference type="RuleBase" id="RU003811"/>
    </source>
</evidence>
<dbReference type="Proteomes" id="UP000011669">
    <property type="component" value="Unassembled WGS sequence"/>
</dbReference>
<name>M0MQE7_9EURY</name>
<sequence length="253" mass="27677">MVTFIRDNVEDTAVVAMSGGIDSTLTAALAVEAIGSENVMALSLPCKKTDDEHTTDVQTIAEGLGVEYHSVSIRPLLDLFEDHIAPALDPAGDRGSIGNVMARMRMMCAYYASNVGNRRVLGTSNRSELLLGYFTKHGDGAADLYPLGEFYKTEVHALADFIGLPQRIVHKEPTAGLWTGQTDEADLGASYDVLDPILRSFVDEDADATTIADEVDVPQQFVEDIIKRYYDNRHKRSMASTLELKDRESSVST</sequence>
<dbReference type="AlphaFoldDB" id="M0MQE7"/>
<dbReference type="GO" id="GO:0005737">
    <property type="term" value="C:cytoplasm"/>
    <property type="evidence" value="ECO:0007669"/>
    <property type="project" value="InterPro"/>
</dbReference>
<dbReference type="UniPathway" id="UPA00253">
    <property type="reaction ID" value="UER00333"/>
</dbReference>
<keyword evidence="2 6" id="KW-0436">Ligase</keyword>
<dbReference type="NCBIfam" id="TIGR00552">
    <property type="entry name" value="nadE"/>
    <property type="match status" value="1"/>
</dbReference>
<keyword evidence="5 6" id="KW-0520">NAD</keyword>
<dbReference type="STRING" id="1227455.C449_03501"/>
<comment type="caution">
    <text evidence="9">The sequence shown here is derived from an EMBL/GenBank/DDBJ whole genome shotgun (WGS) entry which is preliminary data.</text>
</comment>
<evidence type="ECO:0000256" key="1">
    <source>
        <dbReference type="ARBA" id="ARBA00004790"/>
    </source>
</evidence>
<dbReference type="PATRIC" id="fig|1227455.4.peg.712"/>
<evidence type="ECO:0000256" key="7">
    <source>
        <dbReference type="RuleBase" id="RU003812"/>
    </source>
</evidence>
<dbReference type="InterPro" id="IPR014729">
    <property type="entry name" value="Rossmann-like_a/b/a_fold"/>
</dbReference>
<evidence type="ECO:0000256" key="4">
    <source>
        <dbReference type="ARBA" id="ARBA00022840"/>
    </source>
</evidence>
<protein>
    <recommendedName>
        <fullName evidence="7">NH(3)-dependent NAD(+) synthetase</fullName>
        <ecNumber evidence="7">6.3.1.5</ecNumber>
    </recommendedName>
</protein>
<dbReference type="InterPro" id="IPR003694">
    <property type="entry name" value="NAD_synthase"/>
</dbReference>
<keyword evidence="3 6" id="KW-0547">Nucleotide-binding</keyword>
<dbReference type="SUPFAM" id="SSF52402">
    <property type="entry name" value="Adenine nucleotide alpha hydrolases-like"/>
    <property type="match status" value="1"/>
</dbReference>
<dbReference type="GO" id="GO:0008795">
    <property type="term" value="F:NAD+ synthase activity"/>
    <property type="evidence" value="ECO:0007669"/>
    <property type="project" value="UniProtKB-EC"/>
</dbReference>
<comment type="pathway">
    <text evidence="1">Cofactor biosynthesis; NAD(+) biosynthesis.</text>
</comment>
<accession>M0MQE7</accession>
<dbReference type="Pfam" id="PF02540">
    <property type="entry name" value="NAD_synthase"/>
    <property type="match status" value="1"/>
</dbReference>
<evidence type="ECO:0000313" key="9">
    <source>
        <dbReference type="EMBL" id="EMA46700.1"/>
    </source>
</evidence>
<gene>
    <name evidence="9" type="ORF">C449_03501</name>
</gene>
<dbReference type="PANTHER" id="PTHR23090:SF9">
    <property type="entry name" value="GLUTAMINE-DEPENDENT NAD(+) SYNTHETASE"/>
    <property type="match status" value="1"/>
</dbReference>
<dbReference type="PANTHER" id="PTHR23090">
    <property type="entry name" value="NH 3 /GLUTAMINE-DEPENDENT NAD + SYNTHETASE"/>
    <property type="match status" value="1"/>
</dbReference>
<organism evidence="9 10">
    <name type="scientific">Halococcus saccharolyticus DSM 5350</name>
    <dbReference type="NCBI Taxonomy" id="1227455"/>
    <lineage>
        <taxon>Archaea</taxon>
        <taxon>Methanobacteriati</taxon>
        <taxon>Methanobacteriota</taxon>
        <taxon>Stenosarchaea group</taxon>
        <taxon>Halobacteria</taxon>
        <taxon>Halobacteriales</taxon>
        <taxon>Halococcaceae</taxon>
        <taxon>Halococcus</taxon>
    </lineage>
</organism>
<evidence type="ECO:0000259" key="8">
    <source>
        <dbReference type="Pfam" id="PF02540"/>
    </source>
</evidence>
<evidence type="ECO:0000256" key="2">
    <source>
        <dbReference type="ARBA" id="ARBA00022598"/>
    </source>
</evidence>
<dbReference type="GO" id="GO:0004359">
    <property type="term" value="F:glutaminase activity"/>
    <property type="evidence" value="ECO:0007669"/>
    <property type="project" value="InterPro"/>
</dbReference>
<dbReference type="EMBL" id="AOMD01000012">
    <property type="protein sequence ID" value="EMA46700.1"/>
    <property type="molecule type" value="Genomic_DNA"/>
</dbReference>
<dbReference type="CDD" id="cd00553">
    <property type="entry name" value="NAD_synthase"/>
    <property type="match status" value="1"/>
</dbReference>